<dbReference type="OrthoDB" id="891936at2"/>
<dbReference type="GO" id="GO:0000976">
    <property type="term" value="F:transcription cis-regulatory region binding"/>
    <property type="evidence" value="ECO:0007669"/>
    <property type="project" value="TreeGrafter"/>
</dbReference>
<dbReference type="SUPFAM" id="SSF47413">
    <property type="entry name" value="lambda repressor-like DNA-binding domains"/>
    <property type="match status" value="1"/>
</dbReference>
<dbReference type="GO" id="GO:0003700">
    <property type="term" value="F:DNA-binding transcription factor activity"/>
    <property type="evidence" value="ECO:0007669"/>
    <property type="project" value="TreeGrafter"/>
</dbReference>
<evidence type="ECO:0000313" key="5">
    <source>
        <dbReference type="EMBL" id="SMC00661.1"/>
    </source>
</evidence>
<dbReference type="EMBL" id="FWWW01000114">
    <property type="protein sequence ID" value="SMC00661.1"/>
    <property type="molecule type" value="Genomic_DNA"/>
</dbReference>
<dbReference type="PANTHER" id="PTHR30146:SF109">
    <property type="entry name" value="HTH-TYPE TRANSCRIPTIONAL REGULATOR GALS"/>
    <property type="match status" value="1"/>
</dbReference>
<keyword evidence="2" id="KW-0238">DNA-binding</keyword>
<dbReference type="InterPro" id="IPR010982">
    <property type="entry name" value="Lambda_DNA-bd_dom_sf"/>
</dbReference>
<evidence type="ECO:0000256" key="3">
    <source>
        <dbReference type="ARBA" id="ARBA00023163"/>
    </source>
</evidence>
<dbReference type="InterPro" id="IPR028082">
    <property type="entry name" value="Peripla_BP_I"/>
</dbReference>
<dbReference type="Pfam" id="PF13377">
    <property type="entry name" value="Peripla_BP_3"/>
    <property type="match status" value="1"/>
</dbReference>
<protein>
    <submittedName>
        <fullName evidence="5">Transcriptional regulator, LacI family</fullName>
    </submittedName>
</protein>
<keyword evidence="6" id="KW-1185">Reference proteome</keyword>
<evidence type="ECO:0000313" key="6">
    <source>
        <dbReference type="Proteomes" id="UP000192266"/>
    </source>
</evidence>
<proteinExistence type="predicted"/>
<dbReference type="CDD" id="cd01392">
    <property type="entry name" value="HTH_LacI"/>
    <property type="match status" value="1"/>
</dbReference>
<dbReference type="CDD" id="cd06267">
    <property type="entry name" value="PBP1_LacI_sugar_binding-like"/>
    <property type="match status" value="1"/>
</dbReference>
<accession>A0A1W1W5J1</accession>
<evidence type="ECO:0000256" key="1">
    <source>
        <dbReference type="ARBA" id="ARBA00023015"/>
    </source>
</evidence>
<feature type="domain" description="HTH lacI-type" evidence="4">
    <location>
        <begin position="8"/>
        <end position="62"/>
    </location>
</feature>
<dbReference type="InterPro" id="IPR046335">
    <property type="entry name" value="LacI/GalR-like_sensor"/>
</dbReference>
<dbReference type="SMART" id="SM00354">
    <property type="entry name" value="HTH_LACI"/>
    <property type="match status" value="1"/>
</dbReference>
<organism evidence="5 6">
    <name type="scientific">Hymenobacter roseosalivarius DSM 11622</name>
    <dbReference type="NCBI Taxonomy" id="645990"/>
    <lineage>
        <taxon>Bacteria</taxon>
        <taxon>Pseudomonadati</taxon>
        <taxon>Bacteroidota</taxon>
        <taxon>Cytophagia</taxon>
        <taxon>Cytophagales</taxon>
        <taxon>Hymenobacteraceae</taxon>
        <taxon>Hymenobacter</taxon>
    </lineage>
</organism>
<gene>
    <name evidence="5" type="ORF">SAMN00120144_4342</name>
</gene>
<dbReference type="Pfam" id="PF00356">
    <property type="entry name" value="LacI"/>
    <property type="match status" value="1"/>
</dbReference>
<dbReference type="SUPFAM" id="SSF53822">
    <property type="entry name" value="Periplasmic binding protein-like I"/>
    <property type="match status" value="1"/>
</dbReference>
<dbReference type="PANTHER" id="PTHR30146">
    <property type="entry name" value="LACI-RELATED TRANSCRIPTIONAL REPRESSOR"/>
    <property type="match status" value="1"/>
</dbReference>
<keyword evidence="1" id="KW-0805">Transcription regulation</keyword>
<dbReference type="STRING" id="645990.SAMN00120144_4342"/>
<reference evidence="5 6" key="1">
    <citation type="submission" date="2017-04" db="EMBL/GenBank/DDBJ databases">
        <authorList>
            <person name="Afonso C.L."/>
            <person name="Miller P.J."/>
            <person name="Scott M.A."/>
            <person name="Spackman E."/>
            <person name="Goraichik I."/>
            <person name="Dimitrov K.M."/>
            <person name="Suarez D.L."/>
            <person name="Swayne D.E."/>
        </authorList>
    </citation>
    <scope>NUCLEOTIDE SEQUENCE [LARGE SCALE GENOMIC DNA]</scope>
    <source>
        <strain evidence="5 6">DSM 11622</strain>
    </source>
</reference>
<name>A0A1W1W5J1_9BACT</name>
<dbReference type="Gene3D" id="3.40.50.2300">
    <property type="match status" value="2"/>
</dbReference>
<dbReference type="AlphaFoldDB" id="A0A1W1W5J1"/>
<sequence length="354" mass="38967">MAPNPKRVSIIDIARALNLSVATVSRALADKKDIGEVTKARVRQLAQELNYRPNQLASALRKGRSGTLGVIVPHIKGYFFPAVMHGIETIASKAGYNVLLCESNEDVRRERRNVETLLSAQVEGILISVSATTHDQMDHFEQVRQQGTPLVFFDRMPELAGSTGVVLDDFSGAYQAVTHLIEQGCTRIAHLAGPQHLNTSRNRYLGYAQALRTHGLPADDEQLVYALPALSQESGRQGMEHLLGLAQPPDAVFAAYAIPTVGALEVLREQGVRVPQDIALACFSNEPFTTMTTPRLTAVDQRAEQMGETAVRLFLQLCKRGPQYAPPPIVLKPELRLRDSSLHLQQWQPQLQAS</sequence>
<dbReference type="InterPro" id="IPR000843">
    <property type="entry name" value="HTH_LacI"/>
</dbReference>
<dbReference type="PROSITE" id="PS50932">
    <property type="entry name" value="HTH_LACI_2"/>
    <property type="match status" value="1"/>
</dbReference>
<evidence type="ECO:0000259" key="4">
    <source>
        <dbReference type="PROSITE" id="PS50932"/>
    </source>
</evidence>
<keyword evidence="3" id="KW-0804">Transcription</keyword>
<evidence type="ECO:0000256" key="2">
    <source>
        <dbReference type="ARBA" id="ARBA00023125"/>
    </source>
</evidence>
<dbReference type="Proteomes" id="UP000192266">
    <property type="component" value="Unassembled WGS sequence"/>
</dbReference>
<dbReference type="Gene3D" id="1.10.260.40">
    <property type="entry name" value="lambda repressor-like DNA-binding domains"/>
    <property type="match status" value="1"/>
</dbReference>